<name>A0ABY3Z0X0_STRRM</name>
<organism evidence="2 3">
    <name type="scientific">Streptomyces rimosus subsp. rimosus</name>
    <dbReference type="NCBI Taxonomy" id="132474"/>
    <lineage>
        <taxon>Bacteria</taxon>
        <taxon>Bacillati</taxon>
        <taxon>Actinomycetota</taxon>
        <taxon>Actinomycetes</taxon>
        <taxon>Kitasatosporales</taxon>
        <taxon>Streptomycetaceae</taxon>
        <taxon>Streptomyces</taxon>
    </lineage>
</organism>
<sequence length="108" mass="11825">MAWICPRCDRAEGVAYVANGGGLTPFPCLHCDRNAVYPAPPEGRAIGSAPCRTDRCAGMVCDVFEYDVKGRLYRVVRAPCRQCGQSSARAIQHGRRGPKEHLAPRPVR</sequence>
<proteinExistence type="predicted"/>
<dbReference type="EMBL" id="CP094298">
    <property type="protein sequence ID" value="UNZ03752.1"/>
    <property type="molecule type" value="Genomic_DNA"/>
</dbReference>
<feature type="region of interest" description="Disordered" evidence="1">
    <location>
        <begin position="86"/>
        <end position="108"/>
    </location>
</feature>
<keyword evidence="3" id="KW-1185">Reference proteome</keyword>
<evidence type="ECO:0000313" key="2">
    <source>
        <dbReference type="EMBL" id="UNZ03752.1"/>
    </source>
</evidence>
<evidence type="ECO:0000313" key="3">
    <source>
        <dbReference type="Proteomes" id="UP000829494"/>
    </source>
</evidence>
<feature type="compositionally biased region" description="Basic and acidic residues" evidence="1">
    <location>
        <begin position="97"/>
        <end position="108"/>
    </location>
</feature>
<gene>
    <name evidence="2" type="ORF">SRIMR7_16450</name>
</gene>
<evidence type="ECO:0000256" key="1">
    <source>
        <dbReference type="SAM" id="MobiDB-lite"/>
    </source>
</evidence>
<reference evidence="2 3" key="1">
    <citation type="submission" date="2022-03" db="EMBL/GenBank/DDBJ databases">
        <title>Complete genome of Streptomyces rimosus ssp. rimosus R7 (=ATCC 10970).</title>
        <authorList>
            <person name="Beganovic S."/>
            <person name="Ruckert C."/>
            <person name="Busche T."/>
            <person name="Kalinowski J."/>
            <person name="Wittmann C."/>
        </authorList>
    </citation>
    <scope>NUCLEOTIDE SEQUENCE [LARGE SCALE GENOMIC DNA]</scope>
    <source>
        <strain evidence="2 3">R7</strain>
    </source>
</reference>
<protein>
    <submittedName>
        <fullName evidence="2">Uncharacterized protein</fullName>
    </submittedName>
</protein>
<dbReference type="Proteomes" id="UP000829494">
    <property type="component" value="Chromosome"/>
</dbReference>
<accession>A0ABY3Z0X0</accession>